<dbReference type="PANTHER" id="PTHR30246">
    <property type="entry name" value="2-KETO-3-DEOXY-6-PHOSPHOGLUCONATE ALDOLASE"/>
    <property type="match status" value="1"/>
</dbReference>
<proteinExistence type="inferred from homology"/>
<reference evidence="7" key="1">
    <citation type="journal article" date="2019" name="Int. J. Syst. Evol. Microbiol.">
        <title>The Global Catalogue of Microorganisms (GCM) 10K type strain sequencing project: providing services to taxonomists for standard genome sequencing and annotation.</title>
        <authorList>
            <consortium name="The Broad Institute Genomics Platform"/>
            <consortium name="The Broad Institute Genome Sequencing Center for Infectious Disease"/>
            <person name="Wu L."/>
            <person name="Ma J."/>
        </authorList>
    </citation>
    <scope>NUCLEOTIDE SEQUENCE [LARGE SCALE GENOMIC DNA]</scope>
    <source>
        <strain evidence="7">CCUG 60523</strain>
    </source>
</reference>
<gene>
    <name evidence="6" type="ORF">ACFOSV_12995</name>
</gene>
<accession>A0ABV8ATT9</accession>
<comment type="caution">
    <text evidence="6">The sequence shown here is derived from an EMBL/GenBank/DDBJ whole genome shotgun (WGS) entry which is preliminary data.</text>
</comment>
<dbReference type="Gene3D" id="3.20.20.70">
    <property type="entry name" value="Aldolase class I"/>
    <property type="match status" value="1"/>
</dbReference>
<keyword evidence="5" id="KW-0119">Carbohydrate metabolism</keyword>
<dbReference type="CDD" id="cd00452">
    <property type="entry name" value="KDPG_aldolase"/>
    <property type="match status" value="1"/>
</dbReference>
<comment type="subunit">
    <text evidence="3">Homotrimer.</text>
</comment>
<dbReference type="Pfam" id="PF01081">
    <property type="entry name" value="Aldolase"/>
    <property type="match status" value="1"/>
</dbReference>
<name>A0ABV8ATT9_9BACT</name>
<dbReference type="PANTHER" id="PTHR30246:SF1">
    <property type="entry name" value="2-DEHYDRO-3-DEOXY-6-PHOSPHOGALACTONATE ALDOLASE-RELATED"/>
    <property type="match status" value="1"/>
</dbReference>
<evidence type="ECO:0000313" key="7">
    <source>
        <dbReference type="Proteomes" id="UP001595805"/>
    </source>
</evidence>
<comment type="similarity">
    <text evidence="2">Belongs to the KHG/KDPG aldolase family.</text>
</comment>
<evidence type="ECO:0000256" key="3">
    <source>
        <dbReference type="ARBA" id="ARBA00011233"/>
    </source>
</evidence>
<dbReference type="RefSeq" id="WP_377906444.1">
    <property type="nucleotide sequence ID" value="NZ_JBHRZS010000007.1"/>
</dbReference>
<dbReference type="SUPFAM" id="SSF51569">
    <property type="entry name" value="Aldolase"/>
    <property type="match status" value="1"/>
</dbReference>
<evidence type="ECO:0000256" key="5">
    <source>
        <dbReference type="ARBA" id="ARBA00023277"/>
    </source>
</evidence>
<dbReference type="Proteomes" id="UP001595805">
    <property type="component" value="Unassembled WGS sequence"/>
</dbReference>
<evidence type="ECO:0000256" key="1">
    <source>
        <dbReference type="ARBA" id="ARBA00004761"/>
    </source>
</evidence>
<sequence length="225" mass="24908">MRNPESSFIRKMYQGGIMPIFFHPDVDVCLRLLEVSYEAGIRVIEMVNRGKEAPEIFPILKKRAEEMPGLFMGAGTIYHPHEAEAFLDMGAEFIVSPVMNPKLGEYCQKTGTHLVPGCATLTEIFFAQELGCELAKVYPANILTPAFVPAVHAVLPKMEIIPTGGVEPTKESMHAWLDVGVSCLGMGSQLMSKKLISSEDFPGLKKKIEQALAIYYAYRTSQAHD</sequence>
<protein>
    <submittedName>
        <fullName evidence="6">Bifunctional 4-hydroxy-2-oxoglutarate aldolase/2-dehydro-3-deoxy-phosphogluconate aldolase</fullName>
    </submittedName>
</protein>
<keyword evidence="4" id="KW-0456">Lyase</keyword>
<dbReference type="InterPro" id="IPR000887">
    <property type="entry name" value="Aldlse_KDPG_KHG"/>
</dbReference>
<dbReference type="InterPro" id="IPR013785">
    <property type="entry name" value="Aldolase_TIM"/>
</dbReference>
<dbReference type="EMBL" id="JBHRZS010000007">
    <property type="protein sequence ID" value="MFC3881104.1"/>
    <property type="molecule type" value="Genomic_DNA"/>
</dbReference>
<organism evidence="6 7">
    <name type="scientific">Algoriphagus namhaensis</name>
    <dbReference type="NCBI Taxonomy" id="915353"/>
    <lineage>
        <taxon>Bacteria</taxon>
        <taxon>Pseudomonadati</taxon>
        <taxon>Bacteroidota</taxon>
        <taxon>Cytophagia</taxon>
        <taxon>Cytophagales</taxon>
        <taxon>Cyclobacteriaceae</taxon>
        <taxon>Algoriphagus</taxon>
    </lineage>
</organism>
<keyword evidence="7" id="KW-1185">Reference proteome</keyword>
<evidence type="ECO:0000256" key="2">
    <source>
        <dbReference type="ARBA" id="ARBA00006906"/>
    </source>
</evidence>
<evidence type="ECO:0000313" key="6">
    <source>
        <dbReference type="EMBL" id="MFC3881104.1"/>
    </source>
</evidence>
<evidence type="ECO:0000256" key="4">
    <source>
        <dbReference type="ARBA" id="ARBA00023239"/>
    </source>
</evidence>
<comment type="pathway">
    <text evidence="1">Carbohydrate acid metabolism.</text>
</comment>